<comment type="caution">
    <text evidence="1">The sequence shown here is derived from an EMBL/GenBank/DDBJ whole genome shotgun (WGS) entry which is preliminary data.</text>
</comment>
<reference evidence="1" key="1">
    <citation type="submission" date="2021-08" db="EMBL/GenBank/DDBJ databases">
        <title>The first chromosome-level gecko genome reveals the dynamic sex chromosomes of Neotropical dwarf geckos (Sphaerodactylidae: Sphaerodactylus).</title>
        <authorList>
            <person name="Pinto B.J."/>
            <person name="Keating S.E."/>
            <person name="Gamble T."/>
        </authorList>
    </citation>
    <scope>NUCLEOTIDE SEQUENCE</scope>
    <source>
        <strain evidence="1">TG3544</strain>
    </source>
</reference>
<evidence type="ECO:0000313" key="1">
    <source>
        <dbReference type="EMBL" id="KAH7995811.1"/>
    </source>
</evidence>
<evidence type="ECO:0000313" key="2">
    <source>
        <dbReference type="Proteomes" id="UP000827872"/>
    </source>
</evidence>
<dbReference type="EMBL" id="CM037620">
    <property type="protein sequence ID" value="KAH7995811.1"/>
    <property type="molecule type" value="Genomic_DNA"/>
</dbReference>
<dbReference type="Proteomes" id="UP000827872">
    <property type="component" value="Linkage Group LG07"/>
</dbReference>
<gene>
    <name evidence="1" type="ORF">K3G42_028701</name>
</gene>
<accession>A0ACB8ET44</accession>
<name>A0ACB8ET44_9SAUR</name>
<proteinExistence type="predicted"/>
<protein>
    <submittedName>
        <fullName evidence="1">Uncharacterized protein</fullName>
    </submittedName>
</protein>
<sequence length="202" mass="23298">MKCPASEKLQVQAEEVTRESDQLKSDLSALQQQVAYLMAEREKEKASPEAPTAEEEAVEDSMEGELRNELRFLRRQLADLTQDRSPYYQGGRRDSQKGVPQITHKGPQRQLPRHQFSLASLPQPRRLPQDPPPQCQHQLSLLNWHLSQPQLQFLLQHRCQPSLSNPDVLRPRFQCQASRLFSQPQEGPPCCQLHPPRYLSHL</sequence>
<organism evidence="1 2">
    <name type="scientific">Sphaerodactylus townsendi</name>
    <dbReference type="NCBI Taxonomy" id="933632"/>
    <lineage>
        <taxon>Eukaryota</taxon>
        <taxon>Metazoa</taxon>
        <taxon>Chordata</taxon>
        <taxon>Craniata</taxon>
        <taxon>Vertebrata</taxon>
        <taxon>Euteleostomi</taxon>
        <taxon>Lepidosauria</taxon>
        <taxon>Squamata</taxon>
        <taxon>Bifurcata</taxon>
        <taxon>Gekkota</taxon>
        <taxon>Sphaerodactylidae</taxon>
        <taxon>Sphaerodactylus</taxon>
    </lineage>
</organism>
<keyword evidence="2" id="KW-1185">Reference proteome</keyword>